<dbReference type="InterPro" id="IPR022929">
    <property type="entry name" value="Put_MntP"/>
</dbReference>
<dbReference type="InterPro" id="IPR003810">
    <property type="entry name" value="Mntp/YtaF"/>
</dbReference>
<gene>
    <name evidence="8" type="primary">mntP</name>
    <name evidence="9" type="ORF">KQI89_14215</name>
</gene>
<name>A0ABS6F350_9CLOT</name>
<evidence type="ECO:0000256" key="5">
    <source>
        <dbReference type="ARBA" id="ARBA00023065"/>
    </source>
</evidence>
<keyword evidence="2 8" id="KW-1003">Cell membrane</keyword>
<keyword evidence="5 8" id="KW-0406">Ion transport</keyword>
<reference evidence="9 10" key="1">
    <citation type="submission" date="2021-06" db="EMBL/GenBank/DDBJ databases">
        <authorList>
            <person name="Sun Q."/>
            <person name="Li D."/>
        </authorList>
    </citation>
    <scope>NUCLEOTIDE SEQUENCE [LARGE SCALE GENOMIC DNA]</scope>
    <source>
        <strain evidence="9 10">MSJ-4</strain>
    </source>
</reference>
<proteinExistence type="inferred from homology"/>
<dbReference type="HAMAP" id="MF_01521">
    <property type="entry name" value="MntP_pump"/>
    <property type="match status" value="1"/>
</dbReference>
<feature type="transmembrane region" description="Helical" evidence="8">
    <location>
        <begin position="36"/>
        <end position="56"/>
    </location>
</feature>
<feature type="transmembrane region" description="Helical" evidence="8">
    <location>
        <begin position="135"/>
        <end position="152"/>
    </location>
</feature>
<keyword evidence="3 8" id="KW-0812">Transmembrane</keyword>
<feature type="transmembrane region" description="Helical" evidence="8">
    <location>
        <begin position="164"/>
        <end position="183"/>
    </location>
</feature>
<dbReference type="Proteomes" id="UP000736583">
    <property type="component" value="Unassembled WGS sequence"/>
</dbReference>
<dbReference type="PANTHER" id="PTHR35529:SF1">
    <property type="entry name" value="MANGANESE EFFLUX PUMP MNTP-RELATED"/>
    <property type="match status" value="1"/>
</dbReference>
<dbReference type="RefSeq" id="WP_216457595.1">
    <property type="nucleotide sequence ID" value="NZ_JAHLQL010000005.1"/>
</dbReference>
<accession>A0ABS6F350</accession>
<evidence type="ECO:0000313" key="9">
    <source>
        <dbReference type="EMBL" id="MBU5592905.1"/>
    </source>
</evidence>
<evidence type="ECO:0000313" key="10">
    <source>
        <dbReference type="Proteomes" id="UP000736583"/>
    </source>
</evidence>
<keyword evidence="10" id="KW-1185">Reference proteome</keyword>
<comment type="function">
    <text evidence="8">Probably functions as a manganese efflux pump.</text>
</comment>
<organism evidence="9 10">
    <name type="scientific">Clostridium simiarum</name>
    <dbReference type="NCBI Taxonomy" id="2841506"/>
    <lineage>
        <taxon>Bacteria</taxon>
        <taxon>Bacillati</taxon>
        <taxon>Bacillota</taxon>
        <taxon>Clostridia</taxon>
        <taxon>Eubacteriales</taxon>
        <taxon>Clostridiaceae</taxon>
        <taxon>Clostridium</taxon>
    </lineage>
</organism>
<feature type="transmembrane region" description="Helical" evidence="8">
    <location>
        <begin position="102"/>
        <end position="129"/>
    </location>
</feature>
<comment type="subcellular location">
    <subcellularLocation>
        <location evidence="8">Cell membrane</location>
        <topology evidence="8">Multi-pass membrane protein</topology>
    </subcellularLocation>
</comment>
<keyword evidence="7 8" id="KW-0464">Manganese</keyword>
<dbReference type="EMBL" id="JAHLQL010000005">
    <property type="protein sequence ID" value="MBU5592905.1"/>
    <property type="molecule type" value="Genomic_DNA"/>
</dbReference>
<keyword evidence="6 8" id="KW-0472">Membrane</keyword>
<sequence>MTFLSIFIIALALSLDAFGVALSIGLNCRIKIINKIYFLLSFAFFQFLFAFIGAYSGTIFNKYVTCIPSIVGGAIVAMVGVMMIKNGMEGKEGYLLLNPKMYVILGISVSIDALIVGFTALSAIGNIIILMESSLFIGLVTLILTFIAFIISKFLHRIEFICKYADYIGGIILVILGLKMMFWT</sequence>
<evidence type="ECO:0000256" key="4">
    <source>
        <dbReference type="ARBA" id="ARBA00022989"/>
    </source>
</evidence>
<dbReference type="PANTHER" id="PTHR35529">
    <property type="entry name" value="MANGANESE EFFLUX PUMP MNTP-RELATED"/>
    <property type="match status" value="1"/>
</dbReference>
<evidence type="ECO:0000256" key="3">
    <source>
        <dbReference type="ARBA" id="ARBA00022692"/>
    </source>
</evidence>
<evidence type="ECO:0000256" key="2">
    <source>
        <dbReference type="ARBA" id="ARBA00022475"/>
    </source>
</evidence>
<feature type="transmembrane region" description="Helical" evidence="8">
    <location>
        <begin position="62"/>
        <end position="81"/>
    </location>
</feature>
<evidence type="ECO:0000256" key="6">
    <source>
        <dbReference type="ARBA" id="ARBA00023136"/>
    </source>
</evidence>
<feature type="transmembrane region" description="Helical" evidence="8">
    <location>
        <begin position="6"/>
        <end position="24"/>
    </location>
</feature>
<evidence type="ECO:0000256" key="7">
    <source>
        <dbReference type="ARBA" id="ARBA00023211"/>
    </source>
</evidence>
<evidence type="ECO:0000256" key="1">
    <source>
        <dbReference type="ARBA" id="ARBA00022448"/>
    </source>
</evidence>
<evidence type="ECO:0000256" key="8">
    <source>
        <dbReference type="HAMAP-Rule" id="MF_01521"/>
    </source>
</evidence>
<comment type="caution">
    <text evidence="9">The sequence shown here is derived from an EMBL/GenBank/DDBJ whole genome shotgun (WGS) entry which is preliminary data.</text>
</comment>
<protein>
    <recommendedName>
        <fullName evidence="8">Putative manganese efflux pump MntP</fullName>
    </recommendedName>
</protein>
<keyword evidence="1 8" id="KW-0813">Transport</keyword>
<dbReference type="Pfam" id="PF02659">
    <property type="entry name" value="Mntp"/>
    <property type="match status" value="1"/>
</dbReference>
<comment type="similarity">
    <text evidence="8">Belongs to the MntP (TC 9.B.29) family.</text>
</comment>
<keyword evidence="4 8" id="KW-1133">Transmembrane helix</keyword>